<keyword evidence="3" id="KW-1185">Reference proteome</keyword>
<organism evidence="2 3">
    <name type="scientific">Halorussus limi</name>
    <dbReference type="NCBI Taxonomy" id="2938695"/>
    <lineage>
        <taxon>Archaea</taxon>
        <taxon>Methanobacteriati</taxon>
        <taxon>Methanobacteriota</taxon>
        <taxon>Stenosarchaea group</taxon>
        <taxon>Halobacteria</taxon>
        <taxon>Halobacteriales</taxon>
        <taxon>Haladaptataceae</taxon>
        <taxon>Halorussus</taxon>
    </lineage>
</organism>
<gene>
    <name evidence="2" type="ORF">M0R89_07945</name>
</gene>
<evidence type="ECO:0000313" key="2">
    <source>
        <dbReference type="EMBL" id="UPV75980.1"/>
    </source>
</evidence>
<dbReference type="Pfam" id="PF23424">
    <property type="entry name" value="DUF7112"/>
    <property type="match status" value="1"/>
</dbReference>
<protein>
    <submittedName>
        <fullName evidence="2">Uncharacterized protein</fullName>
    </submittedName>
</protein>
<dbReference type="GeneID" id="72185122"/>
<name>A0A8U0HY13_9EURY</name>
<dbReference type="Proteomes" id="UP000830729">
    <property type="component" value="Chromosome"/>
</dbReference>
<feature type="region of interest" description="Disordered" evidence="1">
    <location>
        <begin position="126"/>
        <end position="146"/>
    </location>
</feature>
<dbReference type="AlphaFoldDB" id="A0A8U0HY13"/>
<accession>A0A8U0HY13</accession>
<proteinExistence type="predicted"/>
<dbReference type="InterPro" id="IPR055536">
    <property type="entry name" value="DUF7112"/>
</dbReference>
<sequence>MADRISSDHSSLTTVRATLVRSGGLDRPKVEIPADAADSFPDGELVRIVADDTEYRARIESPLTGDGREIRGLYESPTLARNPEDGENHLSAWVADANVEFDQSVLVDVIEPGFKYGLREPGERAFYEATESPDESLADIAQGLDE</sequence>
<evidence type="ECO:0000313" key="3">
    <source>
        <dbReference type="Proteomes" id="UP000830729"/>
    </source>
</evidence>
<evidence type="ECO:0000256" key="1">
    <source>
        <dbReference type="SAM" id="MobiDB-lite"/>
    </source>
</evidence>
<dbReference type="KEGG" id="halx:M0R89_07945"/>
<reference evidence="2 3" key="1">
    <citation type="submission" date="2022-04" db="EMBL/GenBank/DDBJ databases">
        <title>Diverse halophilic archaea isolated from saline environments.</title>
        <authorList>
            <person name="Cui H.-L."/>
        </authorList>
    </citation>
    <scope>NUCLEOTIDE SEQUENCE [LARGE SCALE GENOMIC DNA]</scope>
    <source>
        <strain evidence="2 3">XZYJT49</strain>
    </source>
</reference>
<dbReference type="RefSeq" id="WP_248652017.1">
    <property type="nucleotide sequence ID" value="NZ_CP096659.1"/>
</dbReference>
<dbReference type="EMBL" id="CP096659">
    <property type="protein sequence ID" value="UPV75980.1"/>
    <property type="molecule type" value="Genomic_DNA"/>
</dbReference>